<keyword evidence="2" id="KW-0812">Transmembrane</keyword>
<keyword evidence="2" id="KW-1133">Transmembrane helix</keyword>
<evidence type="ECO:0000313" key="3">
    <source>
        <dbReference type="EMBL" id="KAF2092810.1"/>
    </source>
</evidence>
<name>A0A9P4I0P4_9PEZI</name>
<dbReference type="Proteomes" id="UP000799772">
    <property type="component" value="Unassembled WGS sequence"/>
</dbReference>
<evidence type="ECO:0000256" key="1">
    <source>
        <dbReference type="SAM" id="MobiDB-lite"/>
    </source>
</evidence>
<comment type="caution">
    <text evidence="3">The sequence shown here is derived from an EMBL/GenBank/DDBJ whole genome shotgun (WGS) entry which is preliminary data.</text>
</comment>
<sequence>MASAQGTTATTTATSPLPHRHHHRKSDPFNNIPPLRPSSSESSLACEECEKEATPDSLWQRIIISPLLFTSFLISLCLVERRDRAWRVSQQYSRANSSIWSRFSPSNWIDPEPYQDPANATWQKDDAGQNATRNPATDGSAHKPVNKKSWFTRKKHRKMAKVQLEDAWEGIGRVEVWIVSAGVIVVGGTVWGVQRLFGWGIW</sequence>
<keyword evidence="4" id="KW-1185">Reference proteome</keyword>
<feature type="region of interest" description="Disordered" evidence="1">
    <location>
        <begin position="1"/>
        <end position="47"/>
    </location>
</feature>
<feature type="transmembrane region" description="Helical" evidence="2">
    <location>
        <begin position="58"/>
        <end position="79"/>
    </location>
</feature>
<gene>
    <name evidence="3" type="ORF">NA57DRAFT_62121</name>
</gene>
<dbReference type="OrthoDB" id="4156595at2759"/>
<keyword evidence="2" id="KW-0472">Membrane</keyword>
<accession>A0A9P4I0P4</accession>
<proteinExistence type="predicted"/>
<reference evidence="3" key="1">
    <citation type="journal article" date="2020" name="Stud. Mycol.">
        <title>101 Dothideomycetes genomes: a test case for predicting lifestyles and emergence of pathogens.</title>
        <authorList>
            <person name="Haridas S."/>
            <person name="Albert R."/>
            <person name="Binder M."/>
            <person name="Bloem J."/>
            <person name="Labutti K."/>
            <person name="Salamov A."/>
            <person name="Andreopoulos B."/>
            <person name="Baker S."/>
            <person name="Barry K."/>
            <person name="Bills G."/>
            <person name="Bluhm B."/>
            <person name="Cannon C."/>
            <person name="Castanera R."/>
            <person name="Culley D."/>
            <person name="Daum C."/>
            <person name="Ezra D."/>
            <person name="Gonzalez J."/>
            <person name="Henrissat B."/>
            <person name="Kuo A."/>
            <person name="Liang C."/>
            <person name="Lipzen A."/>
            <person name="Lutzoni F."/>
            <person name="Magnuson J."/>
            <person name="Mondo S."/>
            <person name="Nolan M."/>
            <person name="Ohm R."/>
            <person name="Pangilinan J."/>
            <person name="Park H.-J."/>
            <person name="Ramirez L."/>
            <person name="Alfaro M."/>
            <person name="Sun H."/>
            <person name="Tritt A."/>
            <person name="Yoshinaga Y."/>
            <person name="Zwiers L.-H."/>
            <person name="Turgeon B."/>
            <person name="Goodwin S."/>
            <person name="Spatafora J."/>
            <person name="Crous P."/>
            <person name="Grigoriev I."/>
        </authorList>
    </citation>
    <scope>NUCLEOTIDE SEQUENCE</scope>
    <source>
        <strain evidence="3">CBS 133067</strain>
    </source>
</reference>
<organism evidence="3 4">
    <name type="scientific">Rhizodiscina lignyota</name>
    <dbReference type="NCBI Taxonomy" id="1504668"/>
    <lineage>
        <taxon>Eukaryota</taxon>
        <taxon>Fungi</taxon>
        <taxon>Dikarya</taxon>
        <taxon>Ascomycota</taxon>
        <taxon>Pezizomycotina</taxon>
        <taxon>Dothideomycetes</taxon>
        <taxon>Pleosporomycetidae</taxon>
        <taxon>Aulographales</taxon>
        <taxon>Rhizodiscinaceae</taxon>
        <taxon>Rhizodiscina</taxon>
    </lineage>
</organism>
<dbReference type="EMBL" id="ML978142">
    <property type="protein sequence ID" value="KAF2092810.1"/>
    <property type="molecule type" value="Genomic_DNA"/>
</dbReference>
<feature type="region of interest" description="Disordered" evidence="1">
    <location>
        <begin position="114"/>
        <end position="147"/>
    </location>
</feature>
<dbReference type="AlphaFoldDB" id="A0A9P4I0P4"/>
<protein>
    <submittedName>
        <fullName evidence="3">Uncharacterized protein</fullName>
    </submittedName>
</protein>
<evidence type="ECO:0000256" key="2">
    <source>
        <dbReference type="SAM" id="Phobius"/>
    </source>
</evidence>
<evidence type="ECO:0000313" key="4">
    <source>
        <dbReference type="Proteomes" id="UP000799772"/>
    </source>
</evidence>